<dbReference type="EMBL" id="BMNK01000007">
    <property type="protein sequence ID" value="GGP08972.1"/>
    <property type="molecule type" value="Genomic_DNA"/>
</dbReference>
<protein>
    <recommendedName>
        <fullName evidence="5">Glycosyltransferase family 9 protein</fullName>
    </recommendedName>
</protein>
<proteinExistence type="predicted"/>
<dbReference type="PANTHER" id="PTHR30160:SF1">
    <property type="entry name" value="LIPOPOLYSACCHARIDE 1,2-N-ACETYLGLUCOSAMINETRANSFERASE-RELATED"/>
    <property type="match status" value="1"/>
</dbReference>
<reference evidence="3" key="2">
    <citation type="submission" date="2020-09" db="EMBL/GenBank/DDBJ databases">
        <authorList>
            <person name="Sun Q."/>
            <person name="Zhou Y."/>
        </authorList>
    </citation>
    <scope>NUCLEOTIDE SEQUENCE</scope>
    <source>
        <strain evidence="3">CGMCC 4.7430</strain>
    </source>
</reference>
<comment type="caution">
    <text evidence="3">The sequence shown here is derived from an EMBL/GenBank/DDBJ whole genome shotgun (WGS) entry which is preliminary data.</text>
</comment>
<evidence type="ECO:0000256" key="2">
    <source>
        <dbReference type="ARBA" id="ARBA00022679"/>
    </source>
</evidence>
<dbReference type="GO" id="GO:0009244">
    <property type="term" value="P:lipopolysaccharide core region biosynthetic process"/>
    <property type="evidence" value="ECO:0007669"/>
    <property type="project" value="TreeGrafter"/>
</dbReference>
<name>A0A918A630_9ACTN</name>
<keyword evidence="1" id="KW-0328">Glycosyltransferase</keyword>
<keyword evidence="2" id="KW-0808">Transferase</keyword>
<accession>A0A918A630</accession>
<dbReference type="InterPro" id="IPR051199">
    <property type="entry name" value="LPS_LOS_Heptosyltrfase"/>
</dbReference>
<dbReference type="PANTHER" id="PTHR30160">
    <property type="entry name" value="TETRAACYLDISACCHARIDE 4'-KINASE-RELATED"/>
    <property type="match status" value="1"/>
</dbReference>
<dbReference type="SUPFAM" id="SSF53756">
    <property type="entry name" value="UDP-Glycosyltransferase/glycogen phosphorylase"/>
    <property type="match status" value="1"/>
</dbReference>
<dbReference type="GO" id="GO:0005829">
    <property type="term" value="C:cytosol"/>
    <property type="evidence" value="ECO:0007669"/>
    <property type="project" value="TreeGrafter"/>
</dbReference>
<evidence type="ECO:0008006" key="5">
    <source>
        <dbReference type="Google" id="ProtNLM"/>
    </source>
</evidence>
<dbReference type="RefSeq" id="WP_189140446.1">
    <property type="nucleotide sequence ID" value="NZ_BMNK01000007.1"/>
</dbReference>
<evidence type="ECO:0000313" key="4">
    <source>
        <dbReference type="Proteomes" id="UP000660745"/>
    </source>
</evidence>
<dbReference type="CDD" id="cd03789">
    <property type="entry name" value="GT9_LPS_heptosyltransferase"/>
    <property type="match status" value="1"/>
</dbReference>
<gene>
    <name evidence="3" type="ORF">GCM10012278_42810</name>
</gene>
<dbReference type="Gene3D" id="3.40.50.2000">
    <property type="entry name" value="Glycogen Phosphorylase B"/>
    <property type="match status" value="2"/>
</dbReference>
<dbReference type="InterPro" id="IPR002201">
    <property type="entry name" value="Glyco_trans_9"/>
</dbReference>
<dbReference type="Pfam" id="PF01075">
    <property type="entry name" value="Glyco_transf_9"/>
    <property type="match status" value="1"/>
</dbReference>
<reference evidence="3" key="1">
    <citation type="journal article" date="2014" name="Int. J. Syst. Evol. Microbiol.">
        <title>Complete genome sequence of Corynebacterium casei LMG S-19264T (=DSM 44701T), isolated from a smear-ripened cheese.</title>
        <authorList>
            <consortium name="US DOE Joint Genome Institute (JGI-PGF)"/>
            <person name="Walter F."/>
            <person name="Albersmeier A."/>
            <person name="Kalinowski J."/>
            <person name="Ruckert C."/>
        </authorList>
    </citation>
    <scope>NUCLEOTIDE SEQUENCE</scope>
    <source>
        <strain evidence="3">CGMCC 4.7430</strain>
    </source>
</reference>
<dbReference type="AlphaFoldDB" id="A0A918A630"/>
<evidence type="ECO:0000256" key="1">
    <source>
        <dbReference type="ARBA" id="ARBA00022676"/>
    </source>
</evidence>
<organism evidence="3 4">
    <name type="scientific">Nonomuraea glycinis</name>
    <dbReference type="NCBI Taxonomy" id="2047744"/>
    <lineage>
        <taxon>Bacteria</taxon>
        <taxon>Bacillati</taxon>
        <taxon>Actinomycetota</taxon>
        <taxon>Actinomycetes</taxon>
        <taxon>Streptosporangiales</taxon>
        <taxon>Streptosporangiaceae</taxon>
        <taxon>Nonomuraea</taxon>
    </lineage>
</organism>
<keyword evidence="4" id="KW-1185">Reference proteome</keyword>
<dbReference type="GO" id="GO:0008713">
    <property type="term" value="F:ADP-heptose-lipopolysaccharide heptosyltransferase activity"/>
    <property type="evidence" value="ECO:0007669"/>
    <property type="project" value="TreeGrafter"/>
</dbReference>
<dbReference type="Proteomes" id="UP000660745">
    <property type="component" value="Unassembled WGS sequence"/>
</dbReference>
<evidence type="ECO:0000313" key="3">
    <source>
        <dbReference type="EMBL" id="GGP08972.1"/>
    </source>
</evidence>
<sequence>MDRTARLDGIERIAVLRANALGDFLLALPALEALKAAYPGASMTLLGTAWHAAFLDGRPGPVDEVVVLPPITGVSTMEAGHRAPAELFERLRERRFGLAVQIHGGGRYSNPFVRGLGARTTAGLRTPDAEPLDRWVPYVPYQHETLRFLEVAALVGGVAGRLEPWVARTGADAAEVAAALGEPPAGLVALHPGAMDPRRRWPAEFFAAVGDRLDRPIVVTGSEAERELVERVTEAMRRPAVPLAGALGVGGLAALYARCDLLVANDTGPRHLAAAVGTATVGIYWCGNLINAGPLTRSRHRPLVSWTAACPVCGAGGLDPAAERCAHDPSWVADIPVDAVVEQARELLRGA</sequence>